<gene>
    <name evidence="4" type="ORF">EDE15_3061</name>
</gene>
<feature type="DNA-binding region" description="OmpR/PhoB-type" evidence="2">
    <location>
        <begin position="6"/>
        <end position="99"/>
    </location>
</feature>
<dbReference type="AlphaFoldDB" id="A0A428MKY1"/>
<dbReference type="InterPro" id="IPR016032">
    <property type="entry name" value="Sig_transdc_resp-reg_C-effctor"/>
</dbReference>
<dbReference type="PROSITE" id="PS51755">
    <property type="entry name" value="OMPR_PHOB"/>
    <property type="match status" value="1"/>
</dbReference>
<evidence type="ECO:0000256" key="2">
    <source>
        <dbReference type="PROSITE-ProRule" id="PRU01091"/>
    </source>
</evidence>
<keyword evidence="1 2" id="KW-0238">DNA-binding</keyword>
<feature type="domain" description="OmpR/PhoB-type" evidence="3">
    <location>
        <begin position="6"/>
        <end position="99"/>
    </location>
</feature>
<proteinExistence type="predicted"/>
<reference evidence="4 5" key="1">
    <citation type="submission" date="2018-12" db="EMBL/GenBank/DDBJ databases">
        <title>Sequencing of bacterial isolates from soil warming experiment in Harvard Forest, Massachusetts, USA.</title>
        <authorList>
            <person name="Deangelis K."/>
        </authorList>
    </citation>
    <scope>NUCLEOTIDE SEQUENCE [LARGE SCALE GENOMIC DNA]</scope>
    <source>
        <strain evidence="4 5">EB153</strain>
    </source>
</reference>
<keyword evidence="5" id="KW-1185">Reference proteome</keyword>
<name>A0A428MKY1_9BACT</name>
<dbReference type="Gene3D" id="1.25.40.10">
    <property type="entry name" value="Tetratricopeptide repeat domain"/>
    <property type="match status" value="1"/>
</dbReference>
<dbReference type="GO" id="GO:0003677">
    <property type="term" value="F:DNA binding"/>
    <property type="evidence" value="ECO:0007669"/>
    <property type="project" value="UniProtKB-UniRule"/>
</dbReference>
<dbReference type="OrthoDB" id="105971at2"/>
<dbReference type="InterPro" id="IPR001867">
    <property type="entry name" value="OmpR/PhoB-type_DNA-bd"/>
</dbReference>
<dbReference type="SMART" id="SM00862">
    <property type="entry name" value="Trans_reg_C"/>
    <property type="match status" value="1"/>
</dbReference>
<dbReference type="GO" id="GO:0000160">
    <property type="term" value="P:phosphorelay signal transduction system"/>
    <property type="evidence" value="ECO:0007669"/>
    <property type="project" value="InterPro"/>
</dbReference>
<evidence type="ECO:0000256" key="1">
    <source>
        <dbReference type="ARBA" id="ARBA00023125"/>
    </source>
</evidence>
<sequence length="436" mass="48891">MKNMEDGAYRFGEFSLFPSERQLCQNALSIPLPAKAFDAMHLLVRNHGGLVLREELIQALWPDIHVTEANLTNIIVLLRKILGRDAIQTVSKYGYRFTLPVLGEPGVRQATYANFVRGKELAAERSPESIFQARDLFWLCLANDPNFAPAWAWLGRCCRMSEKFKAGPSINLDIAETAFRRALAIDPNLACAHHFYTQLQADLGQALQAMTRLAARLKQHGEEPETFAGLVQVLRFCGLLEESVASHERAIALDPTISTSVAHTYFLQGEYERVFETYFGKRYYLDAAAWAAMGDTDHAIAVLHERLTHPELSPLMFGLMASLLAVLEGKSEEAIAIITQTEVLHEPELLFYLARHLAMLNLAPAAVEMLQRARRAGFSSFRALEQDAAFAEVRNQPGFDDEREEAKNREAHASQTLHETLGCDFLSHGGWPRPKN</sequence>
<dbReference type="InterPro" id="IPR011990">
    <property type="entry name" value="TPR-like_helical_dom_sf"/>
</dbReference>
<dbReference type="RefSeq" id="WP_125486007.1">
    <property type="nucleotide sequence ID" value="NZ_RSDW01000001.1"/>
</dbReference>
<protein>
    <submittedName>
        <fullName evidence="4">DNA-binding winged helix-turn-helix (WHTH) protein</fullName>
    </submittedName>
</protein>
<dbReference type="EMBL" id="RSDW01000001">
    <property type="protein sequence ID" value="RSL17526.1"/>
    <property type="molecule type" value="Genomic_DNA"/>
</dbReference>
<dbReference type="SUPFAM" id="SSF48452">
    <property type="entry name" value="TPR-like"/>
    <property type="match status" value="1"/>
</dbReference>
<dbReference type="GO" id="GO:0006355">
    <property type="term" value="P:regulation of DNA-templated transcription"/>
    <property type="evidence" value="ECO:0007669"/>
    <property type="project" value="InterPro"/>
</dbReference>
<organism evidence="4 5">
    <name type="scientific">Edaphobacter aggregans</name>
    <dbReference type="NCBI Taxonomy" id="570835"/>
    <lineage>
        <taxon>Bacteria</taxon>
        <taxon>Pseudomonadati</taxon>
        <taxon>Acidobacteriota</taxon>
        <taxon>Terriglobia</taxon>
        <taxon>Terriglobales</taxon>
        <taxon>Acidobacteriaceae</taxon>
        <taxon>Edaphobacter</taxon>
    </lineage>
</organism>
<evidence type="ECO:0000313" key="5">
    <source>
        <dbReference type="Proteomes" id="UP000269669"/>
    </source>
</evidence>
<accession>A0A428MKY1</accession>
<dbReference type="CDD" id="cd00383">
    <property type="entry name" value="trans_reg_C"/>
    <property type="match status" value="1"/>
</dbReference>
<evidence type="ECO:0000259" key="3">
    <source>
        <dbReference type="PROSITE" id="PS51755"/>
    </source>
</evidence>
<dbReference type="SUPFAM" id="SSF46894">
    <property type="entry name" value="C-terminal effector domain of the bipartite response regulators"/>
    <property type="match status" value="1"/>
</dbReference>
<dbReference type="Proteomes" id="UP000269669">
    <property type="component" value="Unassembled WGS sequence"/>
</dbReference>
<comment type="caution">
    <text evidence="4">The sequence shown here is derived from an EMBL/GenBank/DDBJ whole genome shotgun (WGS) entry which is preliminary data.</text>
</comment>
<dbReference type="InterPro" id="IPR036388">
    <property type="entry name" value="WH-like_DNA-bd_sf"/>
</dbReference>
<dbReference type="Pfam" id="PF00486">
    <property type="entry name" value="Trans_reg_C"/>
    <property type="match status" value="1"/>
</dbReference>
<evidence type="ECO:0000313" key="4">
    <source>
        <dbReference type="EMBL" id="RSL17526.1"/>
    </source>
</evidence>
<dbReference type="Gene3D" id="1.10.10.10">
    <property type="entry name" value="Winged helix-like DNA-binding domain superfamily/Winged helix DNA-binding domain"/>
    <property type="match status" value="1"/>
</dbReference>